<comment type="similarity">
    <text evidence="1">Belongs to the glycosyl hydrolase 16 family.</text>
</comment>
<evidence type="ECO:0000313" key="3">
    <source>
        <dbReference type="EMBL" id="MCH7411504.1"/>
    </source>
</evidence>
<dbReference type="Gene3D" id="2.60.120.200">
    <property type="match status" value="1"/>
</dbReference>
<dbReference type="PANTHER" id="PTHR10963:SF55">
    <property type="entry name" value="GLYCOSIDE HYDROLASE FAMILY 16 PROTEIN"/>
    <property type="match status" value="1"/>
</dbReference>
<keyword evidence="4" id="KW-1185">Reference proteome</keyword>
<accession>A0ABS9V5M3</accession>
<dbReference type="InterPro" id="IPR000757">
    <property type="entry name" value="Beta-glucanase-like"/>
</dbReference>
<dbReference type="InterPro" id="IPR050546">
    <property type="entry name" value="Glycosyl_Hydrlase_16"/>
</dbReference>
<dbReference type="SUPFAM" id="SSF49899">
    <property type="entry name" value="Concanavalin A-like lectins/glucanases"/>
    <property type="match status" value="1"/>
</dbReference>
<dbReference type="Proteomes" id="UP001165489">
    <property type="component" value="Unassembled WGS sequence"/>
</dbReference>
<reference evidence="3" key="1">
    <citation type="submission" date="2022-03" db="EMBL/GenBank/DDBJ databases">
        <title>De novo assembled genomes of Belliella spp. (Cyclobacteriaceae) strains.</title>
        <authorList>
            <person name="Szabo A."/>
            <person name="Korponai K."/>
            <person name="Felfoldi T."/>
        </authorList>
    </citation>
    <scope>NUCLEOTIDE SEQUENCE</scope>
    <source>
        <strain evidence="3">DSM 111904</strain>
    </source>
</reference>
<comment type="caution">
    <text evidence="3">The sequence shown here is derived from an EMBL/GenBank/DDBJ whole genome shotgun (WGS) entry which is preliminary data.</text>
</comment>
<evidence type="ECO:0000256" key="1">
    <source>
        <dbReference type="ARBA" id="ARBA00006865"/>
    </source>
</evidence>
<dbReference type="Pfam" id="PF00722">
    <property type="entry name" value="Glyco_hydro_16"/>
    <property type="match status" value="1"/>
</dbReference>
<dbReference type="PANTHER" id="PTHR10963">
    <property type="entry name" value="GLYCOSYL HYDROLASE-RELATED"/>
    <property type="match status" value="1"/>
</dbReference>
<dbReference type="RefSeq" id="WP_241349938.1">
    <property type="nucleotide sequence ID" value="NZ_JAKZGP010000082.1"/>
</dbReference>
<sequence>MSCKLNSKLLTERVLVWSDEFDVEGLPNPAHWVFEEGHVRNQESQYYTKERPENAYVRNGKLYITAKKEKFPNKAYESGSKDWRSALPASSYTSASITTAGLHSWQYGRVEVRAKLPKGKGVWPAIWMLGDNFDKVDWPYSGEIDIMEHVGKDPKQVHGTVHYPTGEGDAYNTDGGQTSVKGLSGKFHVFAIEWDENAIHFYVNDQLYHSFEIDDADLIEDNPFRQKHFLLINLALGGAWPGPIADEVLPQEFVIDYVRVYQ</sequence>
<protein>
    <submittedName>
        <fullName evidence="3">Glycoside hydrolase family 16 protein</fullName>
    </submittedName>
</protein>
<feature type="domain" description="GH16" evidence="2">
    <location>
        <begin position="21"/>
        <end position="262"/>
    </location>
</feature>
<organism evidence="3 4">
    <name type="scientific">Belliella filtrata</name>
    <dbReference type="NCBI Taxonomy" id="2923435"/>
    <lineage>
        <taxon>Bacteria</taxon>
        <taxon>Pseudomonadati</taxon>
        <taxon>Bacteroidota</taxon>
        <taxon>Cytophagia</taxon>
        <taxon>Cytophagales</taxon>
        <taxon>Cyclobacteriaceae</taxon>
        <taxon>Belliella</taxon>
    </lineage>
</organism>
<dbReference type="InterPro" id="IPR013320">
    <property type="entry name" value="ConA-like_dom_sf"/>
</dbReference>
<dbReference type="CDD" id="cd08023">
    <property type="entry name" value="GH16_laminarinase_like"/>
    <property type="match status" value="1"/>
</dbReference>
<dbReference type="GO" id="GO:0016787">
    <property type="term" value="F:hydrolase activity"/>
    <property type="evidence" value="ECO:0007669"/>
    <property type="project" value="UniProtKB-KW"/>
</dbReference>
<dbReference type="PROSITE" id="PS51762">
    <property type="entry name" value="GH16_2"/>
    <property type="match status" value="1"/>
</dbReference>
<evidence type="ECO:0000259" key="2">
    <source>
        <dbReference type="PROSITE" id="PS51762"/>
    </source>
</evidence>
<name>A0ABS9V5M3_9BACT</name>
<proteinExistence type="inferred from homology"/>
<gene>
    <name evidence="3" type="ORF">MM239_19100</name>
</gene>
<dbReference type="EMBL" id="JAKZGP010000082">
    <property type="protein sequence ID" value="MCH7411504.1"/>
    <property type="molecule type" value="Genomic_DNA"/>
</dbReference>
<keyword evidence="3" id="KW-0378">Hydrolase</keyword>
<evidence type="ECO:0000313" key="4">
    <source>
        <dbReference type="Proteomes" id="UP001165489"/>
    </source>
</evidence>